<reference evidence="1 2" key="1">
    <citation type="journal article" date="2019" name="Nat. Ecol. Evol.">
        <title>Megaphylogeny resolves global patterns of mushroom evolution.</title>
        <authorList>
            <person name="Varga T."/>
            <person name="Krizsan K."/>
            <person name="Foldi C."/>
            <person name="Dima B."/>
            <person name="Sanchez-Garcia M."/>
            <person name="Sanchez-Ramirez S."/>
            <person name="Szollosi G.J."/>
            <person name="Szarkandi J.G."/>
            <person name="Papp V."/>
            <person name="Albert L."/>
            <person name="Andreopoulos W."/>
            <person name="Angelini C."/>
            <person name="Antonin V."/>
            <person name="Barry K.W."/>
            <person name="Bougher N.L."/>
            <person name="Buchanan P."/>
            <person name="Buyck B."/>
            <person name="Bense V."/>
            <person name="Catcheside P."/>
            <person name="Chovatia M."/>
            <person name="Cooper J."/>
            <person name="Damon W."/>
            <person name="Desjardin D."/>
            <person name="Finy P."/>
            <person name="Geml J."/>
            <person name="Haridas S."/>
            <person name="Hughes K."/>
            <person name="Justo A."/>
            <person name="Karasinski D."/>
            <person name="Kautmanova I."/>
            <person name="Kiss B."/>
            <person name="Kocsube S."/>
            <person name="Kotiranta H."/>
            <person name="LaButti K.M."/>
            <person name="Lechner B.E."/>
            <person name="Liimatainen K."/>
            <person name="Lipzen A."/>
            <person name="Lukacs Z."/>
            <person name="Mihaltcheva S."/>
            <person name="Morgado L.N."/>
            <person name="Niskanen T."/>
            <person name="Noordeloos M.E."/>
            <person name="Ohm R.A."/>
            <person name="Ortiz-Santana B."/>
            <person name="Ovrebo C."/>
            <person name="Racz N."/>
            <person name="Riley R."/>
            <person name="Savchenko A."/>
            <person name="Shiryaev A."/>
            <person name="Soop K."/>
            <person name="Spirin V."/>
            <person name="Szebenyi C."/>
            <person name="Tomsovsky M."/>
            <person name="Tulloss R.E."/>
            <person name="Uehling J."/>
            <person name="Grigoriev I.V."/>
            <person name="Vagvolgyi C."/>
            <person name="Papp T."/>
            <person name="Martin F.M."/>
            <person name="Miettinen O."/>
            <person name="Hibbett D.S."/>
            <person name="Nagy L.G."/>
        </authorList>
    </citation>
    <scope>NUCLEOTIDE SEQUENCE [LARGE SCALE GENOMIC DNA]</scope>
    <source>
        <strain evidence="1 2">CBS 121175</strain>
    </source>
</reference>
<proteinExistence type="predicted"/>
<dbReference type="AlphaFoldDB" id="A0A5C3L0R8"/>
<gene>
    <name evidence="1" type="ORF">FA15DRAFT_667252</name>
</gene>
<name>A0A5C3L0R8_COPMA</name>
<evidence type="ECO:0000313" key="2">
    <source>
        <dbReference type="Proteomes" id="UP000307440"/>
    </source>
</evidence>
<dbReference type="EMBL" id="ML210173">
    <property type="protein sequence ID" value="TFK26562.1"/>
    <property type="molecule type" value="Genomic_DNA"/>
</dbReference>
<sequence length="292" mass="32451">MSQEATTANPGDEIVVAMSTSFYPGSYSFPSDIIFASTDNVLFYVHSRVIAQSEETAFLPYLHHPQNAYDREHNIVAIPEGSTTLSIILHTLYGSSSAPNSPNFMTLSAAVDRMPVYGITPKRHILPGTHLFNQLMMYAPLQAIYVYALAAHHGLAEVAMKTSSHLLGFNLSTIDDDIAQKIGPTYLKRLFLLHLRRTETLKKLLSQAPHPHAPKKDCTFEDQKKFNRAWVLTTAYLLFEGRPDLSTHRIQVAFDSLTNALVSNSGCRDCLGTANAKIREIIVNWASVKCTI</sequence>
<accession>A0A5C3L0R8</accession>
<evidence type="ECO:0000313" key="1">
    <source>
        <dbReference type="EMBL" id="TFK26562.1"/>
    </source>
</evidence>
<organism evidence="1 2">
    <name type="scientific">Coprinopsis marcescibilis</name>
    <name type="common">Agaric fungus</name>
    <name type="synonym">Psathyrella marcescibilis</name>
    <dbReference type="NCBI Taxonomy" id="230819"/>
    <lineage>
        <taxon>Eukaryota</taxon>
        <taxon>Fungi</taxon>
        <taxon>Dikarya</taxon>
        <taxon>Basidiomycota</taxon>
        <taxon>Agaricomycotina</taxon>
        <taxon>Agaricomycetes</taxon>
        <taxon>Agaricomycetidae</taxon>
        <taxon>Agaricales</taxon>
        <taxon>Agaricineae</taxon>
        <taxon>Psathyrellaceae</taxon>
        <taxon>Coprinopsis</taxon>
    </lineage>
</organism>
<dbReference type="STRING" id="230819.A0A5C3L0R8"/>
<protein>
    <recommendedName>
        <fullName evidence="3">BTB domain-containing protein</fullName>
    </recommendedName>
</protein>
<evidence type="ECO:0008006" key="3">
    <source>
        <dbReference type="Google" id="ProtNLM"/>
    </source>
</evidence>
<dbReference type="Proteomes" id="UP000307440">
    <property type="component" value="Unassembled WGS sequence"/>
</dbReference>
<keyword evidence="2" id="KW-1185">Reference proteome</keyword>
<dbReference type="OrthoDB" id="3265815at2759"/>